<dbReference type="PANTHER" id="PTHR43711:SF1">
    <property type="entry name" value="HISTIDINE KINASE 1"/>
    <property type="match status" value="1"/>
</dbReference>
<sequence>MKLRPPHPSEGRFSLRDSLLRSFLKVNLTLLGVLFLLLSLPPLGQRLFAESSEAHLKRLMKEARPIVQVLRELPRKQQMQVLEWLEPNQLSLDQRSRGSRELSMDIYSIDVSFFAGQDQVSLLEDGKVVWSQLLTPGDAPAGWPGQMQQGNAISTVNLSAWRERIKNMPDWLLNCSAGHTWITPLGEGRHLAITTLHVRKEWLGISSVVMYLLVLLGWFILMALPATLGALLVSGFFARREARTLSRPIEDLSNAAQKMASGDLHLQVPLSGPAELRQLGHDLSSLGESLSCTLQDLQNTLGQQRAFLQDISHDLRTPLSHVLAFSEDLSDRLEGSPLEQKITIIHHEAQALQRMLDDLFDLMRMESPAFRLHLETLNVGEVVQHSVEAFHQQARGQGVGLHAKLPEGPVLLHLDRVRLQQVLGHLLSNSLQHTPEKGHITVTLSEQDRWVTLMVRDTGRGIPAEHLPHVFERFYRAEPAAGGRHAGLGLTLCQQLVQQMGGTVSLKSTPGAGTEVTVNFPAARMKEVFTGTRQQPSDPPPSG</sequence>
<dbReference type="Pfam" id="PF00512">
    <property type="entry name" value="HisKA"/>
    <property type="match status" value="1"/>
</dbReference>
<evidence type="ECO:0000256" key="1">
    <source>
        <dbReference type="ARBA" id="ARBA00000085"/>
    </source>
</evidence>
<accession>A0A511N8J3</accession>
<dbReference type="Proteomes" id="UP000321306">
    <property type="component" value="Unassembled WGS sequence"/>
</dbReference>
<dbReference type="InterPro" id="IPR036890">
    <property type="entry name" value="HATPase_C_sf"/>
</dbReference>
<keyword evidence="12" id="KW-1185">Reference proteome</keyword>
<dbReference type="CDD" id="cd06225">
    <property type="entry name" value="HAMP"/>
    <property type="match status" value="1"/>
</dbReference>
<evidence type="ECO:0000256" key="7">
    <source>
        <dbReference type="ARBA" id="ARBA00023012"/>
    </source>
</evidence>
<dbReference type="RefSeq" id="WP_146889167.1">
    <property type="nucleotide sequence ID" value="NZ_BJXB01000029.1"/>
</dbReference>
<dbReference type="CDD" id="cd00075">
    <property type="entry name" value="HATPase"/>
    <property type="match status" value="1"/>
</dbReference>
<keyword evidence="8" id="KW-0472">Membrane</keyword>
<keyword evidence="8" id="KW-1133">Transmembrane helix</keyword>
<dbReference type="Pfam" id="PF00672">
    <property type="entry name" value="HAMP"/>
    <property type="match status" value="1"/>
</dbReference>
<dbReference type="FunFam" id="3.30.565.10:FF:000006">
    <property type="entry name" value="Sensor histidine kinase WalK"/>
    <property type="match status" value="1"/>
</dbReference>
<evidence type="ECO:0000256" key="4">
    <source>
        <dbReference type="ARBA" id="ARBA00022553"/>
    </source>
</evidence>
<dbReference type="SMART" id="SM00304">
    <property type="entry name" value="HAMP"/>
    <property type="match status" value="1"/>
</dbReference>
<dbReference type="GO" id="GO:0016020">
    <property type="term" value="C:membrane"/>
    <property type="evidence" value="ECO:0007669"/>
    <property type="project" value="UniProtKB-SubCell"/>
</dbReference>
<reference evidence="11 12" key="1">
    <citation type="submission" date="2019-07" db="EMBL/GenBank/DDBJ databases">
        <title>Whole genome shotgun sequence of Deinococcus cellulosilyticus NBRC 106333.</title>
        <authorList>
            <person name="Hosoyama A."/>
            <person name="Uohara A."/>
            <person name="Ohji S."/>
            <person name="Ichikawa N."/>
        </authorList>
    </citation>
    <scope>NUCLEOTIDE SEQUENCE [LARGE SCALE GENOMIC DNA]</scope>
    <source>
        <strain evidence="11 12">NBRC 106333</strain>
    </source>
</reference>
<comment type="caution">
    <text evidence="11">The sequence shown here is derived from an EMBL/GenBank/DDBJ whole genome shotgun (WGS) entry which is preliminary data.</text>
</comment>
<dbReference type="SMART" id="SM00387">
    <property type="entry name" value="HATPase_c"/>
    <property type="match status" value="1"/>
</dbReference>
<keyword evidence="6" id="KW-0418">Kinase</keyword>
<keyword evidence="8" id="KW-0812">Transmembrane</keyword>
<dbReference type="EMBL" id="BJXB01000029">
    <property type="protein sequence ID" value="GEM49154.1"/>
    <property type="molecule type" value="Genomic_DNA"/>
</dbReference>
<dbReference type="CDD" id="cd00082">
    <property type="entry name" value="HisKA"/>
    <property type="match status" value="1"/>
</dbReference>
<organism evidence="11 12">
    <name type="scientific">Deinococcus cellulosilyticus (strain DSM 18568 / NBRC 106333 / KACC 11606 / 5516J-15)</name>
    <dbReference type="NCBI Taxonomy" id="1223518"/>
    <lineage>
        <taxon>Bacteria</taxon>
        <taxon>Thermotogati</taxon>
        <taxon>Deinococcota</taxon>
        <taxon>Deinococci</taxon>
        <taxon>Deinococcales</taxon>
        <taxon>Deinococcaceae</taxon>
        <taxon>Deinococcus</taxon>
    </lineage>
</organism>
<dbReference type="GO" id="GO:0000155">
    <property type="term" value="F:phosphorelay sensor kinase activity"/>
    <property type="evidence" value="ECO:0007669"/>
    <property type="project" value="InterPro"/>
</dbReference>
<dbReference type="InterPro" id="IPR003594">
    <property type="entry name" value="HATPase_dom"/>
</dbReference>
<protein>
    <recommendedName>
        <fullName evidence="3">histidine kinase</fullName>
        <ecNumber evidence="3">2.7.13.3</ecNumber>
    </recommendedName>
</protein>
<dbReference type="InterPro" id="IPR004358">
    <property type="entry name" value="Sig_transdc_His_kin-like_C"/>
</dbReference>
<dbReference type="Pfam" id="PF02518">
    <property type="entry name" value="HATPase_c"/>
    <property type="match status" value="1"/>
</dbReference>
<evidence type="ECO:0000256" key="5">
    <source>
        <dbReference type="ARBA" id="ARBA00022679"/>
    </source>
</evidence>
<proteinExistence type="predicted"/>
<evidence type="ECO:0000259" key="10">
    <source>
        <dbReference type="PROSITE" id="PS50885"/>
    </source>
</evidence>
<evidence type="ECO:0000256" key="2">
    <source>
        <dbReference type="ARBA" id="ARBA00004370"/>
    </source>
</evidence>
<evidence type="ECO:0000256" key="6">
    <source>
        <dbReference type="ARBA" id="ARBA00022777"/>
    </source>
</evidence>
<evidence type="ECO:0000313" key="11">
    <source>
        <dbReference type="EMBL" id="GEM49154.1"/>
    </source>
</evidence>
<dbReference type="InterPro" id="IPR050736">
    <property type="entry name" value="Sensor_HK_Regulatory"/>
</dbReference>
<dbReference type="PRINTS" id="PR00344">
    <property type="entry name" value="BCTRLSENSOR"/>
</dbReference>
<dbReference type="SUPFAM" id="SSF47384">
    <property type="entry name" value="Homodimeric domain of signal transducing histidine kinase"/>
    <property type="match status" value="1"/>
</dbReference>
<dbReference type="SUPFAM" id="SSF158472">
    <property type="entry name" value="HAMP domain-like"/>
    <property type="match status" value="1"/>
</dbReference>
<dbReference type="InterPro" id="IPR003661">
    <property type="entry name" value="HisK_dim/P_dom"/>
</dbReference>
<dbReference type="Gene3D" id="3.30.565.10">
    <property type="entry name" value="Histidine kinase-like ATPase, C-terminal domain"/>
    <property type="match status" value="1"/>
</dbReference>
<dbReference type="PANTHER" id="PTHR43711">
    <property type="entry name" value="TWO-COMPONENT HISTIDINE KINASE"/>
    <property type="match status" value="1"/>
</dbReference>
<dbReference type="InterPro" id="IPR036097">
    <property type="entry name" value="HisK_dim/P_sf"/>
</dbReference>
<evidence type="ECO:0000313" key="12">
    <source>
        <dbReference type="Proteomes" id="UP000321306"/>
    </source>
</evidence>
<keyword evidence="5" id="KW-0808">Transferase</keyword>
<dbReference type="InterPro" id="IPR005467">
    <property type="entry name" value="His_kinase_dom"/>
</dbReference>
<comment type="subcellular location">
    <subcellularLocation>
        <location evidence="2">Membrane</location>
    </subcellularLocation>
</comment>
<keyword evidence="7" id="KW-0902">Two-component regulatory system</keyword>
<gene>
    <name evidence="11" type="ORF">DC3_47890</name>
</gene>
<dbReference type="EC" id="2.7.13.3" evidence="3"/>
<evidence type="ECO:0000256" key="3">
    <source>
        <dbReference type="ARBA" id="ARBA00012438"/>
    </source>
</evidence>
<dbReference type="PROSITE" id="PS50109">
    <property type="entry name" value="HIS_KIN"/>
    <property type="match status" value="1"/>
</dbReference>
<dbReference type="OrthoDB" id="9786919at2"/>
<dbReference type="Gene3D" id="1.10.287.130">
    <property type="match status" value="1"/>
</dbReference>
<dbReference type="SUPFAM" id="SSF55874">
    <property type="entry name" value="ATPase domain of HSP90 chaperone/DNA topoisomerase II/histidine kinase"/>
    <property type="match status" value="1"/>
</dbReference>
<dbReference type="SMART" id="SM00388">
    <property type="entry name" value="HisKA"/>
    <property type="match status" value="1"/>
</dbReference>
<feature type="domain" description="HAMP" evidence="10">
    <location>
        <begin position="243"/>
        <end position="295"/>
    </location>
</feature>
<feature type="domain" description="Histidine kinase" evidence="9">
    <location>
        <begin position="310"/>
        <end position="524"/>
    </location>
</feature>
<dbReference type="AlphaFoldDB" id="A0A511N8J3"/>
<evidence type="ECO:0000259" key="9">
    <source>
        <dbReference type="PROSITE" id="PS50109"/>
    </source>
</evidence>
<dbReference type="PROSITE" id="PS50885">
    <property type="entry name" value="HAMP"/>
    <property type="match status" value="1"/>
</dbReference>
<dbReference type="InterPro" id="IPR003660">
    <property type="entry name" value="HAMP_dom"/>
</dbReference>
<keyword evidence="4" id="KW-0597">Phosphoprotein</keyword>
<feature type="transmembrane region" description="Helical" evidence="8">
    <location>
        <begin position="208"/>
        <end position="238"/>
    </location>
</feature>
<evidence type="ECO:0000256" key="8">
    <source>
        <dbReference type="SAM" id="Phobius"/>
    </source>
</evidence>
<comment type="catalytic activity">
    <reaction evidence="1">
        <text>ATP + protein L-histidine = ADP + protein N-phospho-L-histidine.</text>
        <dbReference type="EC" id="2.7.13.3"/>
    </reaction>
</comment>
<name>A0A511N8J3_DEIC1</name>
<dbReference type="Gene3D" id="6.10.340.10">
    <property type="match status" value="1"/>
</dbReference>